<dbReference type="Gene3D" id="2.30.42.10">
    <property type="match status" value="1"/>
</dbReference>
<proteinExistence type="inferred from homology"/>
<dbReference type="InterPro" id="IPR008269">
    <property type="entry name" value="Lon_proteolytic"/>
</dbReference>
<feature type="active site" evidence="1">
    <location>
        <position position="292"/>
    </location>
</feature>
<dbReference type="SUPFAM" id="SSF50156">
    <property type="entry name" value="PDZ domain-like"/>
    <property type="match status" value="1"/>
</dbReference>
<feature type="domain" description="Lon proteolytic" evidence="4">
    <location>
        <begin position="239"/>
        <end position="349"/>
    </location>
</feature>
<keyword evidence="2" id="KW-0472">Membrane</keyword>
<gene>
    <name evidence="5" type="ORF">J2T15_005240</name>
</gene>
<accession>A0ABT9U875</accession>
<dbReference type="InterPro" id="IPR014721">
    <property type="entry name" value="Ribsml_uS5_D2-typ_fold_subgr"/>
</dbReference>
<comment type="catalytic activity">
    <reaction evidence="1">
        <text>Hydrolysis of proteins in presence of ATP.</text>
        <dbReference type="EC" id="3.4.21.53"/>
    </reaction>
</comment>
<dbReference type="EMBL" id="JAUSSU010000012">
    <property type="protein sequence ID" value="MDQ0115773.1"/>
    <property type="molecule type" value="Genomic_DNA"/>
</dbReference>
<dbReference type="PROSITE" id="PS50106">
    <property type="entry name" value="PDZ"/>
    <property type="match status" value="1"/>
</dbReference>
<feature type="domain" description="PDZ" evidence="3">
    <location>
        <begin position="108"/>
        <end position="194"/>
    </location>
</feature>
<dbReference type="NCBIfam" id="NF041438">
    <property type="entry name" value="SepM_fam_S16"/>
    <property type="match status" value="1"/>
</dbReference>
<evidence type="ECO:0000313" key="6">
    <source>
        <dbReference type="Proteomes" id="UP001229346"/>
    </source>
</evidence>
<feature type="active site" evidence="1">
    <location>
        <position position="247"/>
    </location>
</feature>
<protein>
    <recommendedName>
        <fullName evidence="1">endopeptidase La</fullName>
        <ecNumber evidence="1">3.4.21.53</ecNumber>
    </recommendedName>
</protein>
<evidence type="ECO:0000256" key="1">
    <source>
        <dbReference type="PROSITE-ProRule" id="PRU01122"/>
    </source>
</evidence>
<dbReference type="InterPro" id="IPR020568">
    <property type="entry name" value="Ribosomal_Su5_D2-typ_SF"/>
</dbReference>
<keyword evidence="1" id="KW-0378">Hydrolase</keyword>
<dbReference type="SMART" id="SM00228">
    <property type="entry name" value="PDZ"/>
    <property type="match status" value="1"/>
</dbReference>
<keyword evidence="6" id="KW-1185">Reference proteome</keyword>
<dbReference type="InterPro" id="IPR027065">
    <property type="entry name" value="Lon_Prtase"/>
</dbReference>
<evidence type="ECO:0000256" key="2">
    <source>
        <dbReference type="SAM" id="Phobius"/>
    </source>
</evidence>
<dbReference type="SUPFAM" id="SSF54211">
    <property type="entry name" value="Ribosomal protein S5 domain 2-like"/>
    <property type="match status" value="1"/>
</dbReference>
<keyword evidence="2" id="KW-1133">Transmembrane helix</keyword>
<dbReference type="PROSITE" id="PS51786">
    <property type="entry name" value="LON_PROTEOLYTIC"/>
    <property type="match status" value="1"/>
</dbReference>
<dbReference type="InterPro" id="IPR036034">
    <property type="entry name" value="PDZ_sf"/>
</dbReference>
<comment type="caution">
    <text evidence="5">The sequence shown here is derived from an EMBL/GenBank/DDBJ whole genome shotgun (WGS) entry which is preliminary data.</text>
</comment>
<dbReference type="EC" id="3.4.21.53" evidence="1"/>
<keyword evidence="1" id="KW-0645">Protease</keyword>
<evidence type="ECO:0000259" key="3">
    <source>
        <dbReference type="PROSITE" id="PS50106"/>
    </source>
</evidence>
<reference evidence="5 6" key="1">
    <citation type="submission" date="2023-07" db="EMBL/GenBank/DDBJ databases">
        <title>Sorghum-associated microbial communities from plants grown in Nebraska, USA.</title>
        <authorList>
            <person name="Schachtman D."/>
        </authorList>
    </citation>
    <scope>NUCLEOTIDE SEQUENCE [LARGE SCALE GENOMIC DNA]</scope>
    <source>
        <strain evidence="5 6">CC482</strain>
    </source>
</reference>
<keyword evidence="1" id="KW-0720">Serine protease</keyword>
<comment type="similarity">
    <text evidence="1">Belongs to the peptidase S16 family.</text>
</comment>
<dbReference type="Gene3D" id="3.30.230.10">
    <property type="match status" value="1"/>
</dbReference>
<dbReference type="Proteomes" id="UP001229346">
    <property type="component" value="Unassembled WGS sequence"/>
</dbReference>
<organism evidence="5 6">
    <name type="scientific">Paenibacillus harenae</name>
    <dbReference type="NCBI Taxonomy" id="306543"/>
    <lineage>
        <taxon>Bacteria</taxon>
        <taxon>Bacillati</taxon>
        <taxon>Bacillota</taxon>
        <taxon>Bacilli</taxon>
        <taxon>Bacillales</taxon>
        <taxon>Paenibacillaceae</taxon>
        <taxon>Paenibacillus</taxon>
    </lineage>
</organism>
<dbReference type="Pfam" id="PF05362">
    <property type="entry name" value="Lon_C"/>
    <property type="match status" value="1"/>
</dbReference>
<dbReference type="InterPro" id="IPR001478">
    <property type="entry name" value="PDZ"/>
</dbReference>
<evidence type="ECO:0000259" key="4">
    <source>
        <dbReference type="PROSITE" id="PS51786"/>
    </source>
</evidence>
<dbReference type="Pfam" id="PF13180">
    <property type="entry name" value="PDZ_2"/>
    <property type="match status" value="1"/>
</dbReference>
<evidence type="ECO:0000313" key="5">
    <source>
        <dbReference type="EMBL" id="MDQ0115773.1"/>
    </source>
</evidence>
<dbReference type="RefSeq" id="WP_307207704.1">
    <property type="nucleotide sequence ID" value="NZ_JAUSSU010000012.1"/>
</dbReference>
<keyword evidence="2" id="KW-0812">Transmembrane</keyword>
<name>A0ABT9U875_PAEHA</name>
<dbReference type="PANTHER" id="PTHR10046">
    <property type="entry name" value="ATP DEPENDENT LON PROTEASE FAMILY MEMBER"/>
    <property type="match status" value="1"/>
</dbReference>
<sequence length="353" mass="37730">MNEKKKNARSRAGIIYSVFLLLLAGMLFVPLPYYLYQPGTVEKIANYVKVENGAPSKDGSFSLTTVFSSKVGNTFTLLYGLLAPDTEVRKATKVRGSLTDAQYKALLEHMMKRSQNSAVVAALGASGKEVPVKYTGIFVQSIYAGSKAEGIVFPGDIIIEADGQSVTKLDDMLAMLDAGKKPGDTIKLGVLRDDQQLELAVELYGLAGSDPLSSKAYPRIGLVTEDQFQITPPVKVEFTVSDIGGPSAGLMFALEIADQLDPAELTHGLTIAGTGTIDASGKVGQIGGIRDKIIAADRAGVDLFFSPADVNPNDSNAKDILDEAKKRKYDITIVPVSTLDEALDYLKKLDSTA</sequence>
<feature type="transmembrane region" description="Helical" evidence="2">
    <location>
        <begin position="12"/>
        <end position="36"/>
    </location>
</feature>